<dbReference type="InterPro" id="IPR015879">
    <property type="entry name" value="Ring_hydroxy_dOase_asu_C_dom"/>
</dbReference>
<evidence type="ECO:0000256" key="3">
    <source>
        <dbReference type="ARBA" id="ARBA00022723"/>
    </source>
</evidence>
<dbReference type="Pfam" id="PF00848">
    <property type="entry name" value="Ring_hydroxyl_A"/>
    <property type="match status" value="1"/>
</dbReference>
<dbReference type="GO" id="GO:0016491">
    <property type="term" value="F:oxidoreductase activity"/>
    <property type="evidence" value="ECO:0007669"/>
    <property type="project" value="UniProtKB-KW"/>
</dbReference>
<proteinExistence type="predicted"/>
<evidence type="ECO:0000259" key="7">
    <source>
        <dbReference type="PROSITE" id="PS51296"/>
    </source>
</evidence>
<sequence>MNKPEKIVSEDLSESLTFPAEAYISREYAEAEGERLWSRVWQQAGRVEEIPQAGNYITYNIGHDSILIVRSDENTIRAFHNVCPHRGRRLVGNNCGGGPRDAAGVLPQSKGDHSACGRQGSFACPYHAWTFNLDGEATHILDKEDWQGALTDDRTGLTPVQVDTWGGWIFINMDPDAGPLRQFLEPIASLLDPFEFDRMRYRFRFWGVFDCNWKVALEAFLEPYHVAGTHPQLTKYGDFYAWSKALGLHGNDGFDSKEHKAEGEGTAADTSVHRAAKGEDARVTIARMQQEFWDTIGASTTETLVRAAQRLVDELPEGTPPHEVHSHWIERAKADDAARGVTWPEITDEEMARAGLAQSVFPNMNLLPGPTFLLYYRVRPYGSDPDKCIYEAVALDRFPEGEEPPTQWTFLEQDLDKWPHVIAQDISNMVEMQRGLKSRGFRGCLPNPWQERKVTNLHRGLAKYMGTGGPKPLD</sequence>
<dbReference type="SUPFAM" id="SSF50022">
    <property type="entry name" value="ISP domain"/>
    <property type="match status" value="1"/>
</dbReference>
<keyword evidence="9" id="KW-1185">Reference proteome</keyword>
<protein>
    <submittedName>
        <fullName evidence="8">(2Fe-2S)-binding protein</fullName>
    </submittedName>
</protein>
<evidence type="ECO:0000313" key="8">
    <source>
        <dbReference type="EMBL" id="GGB89174.1"/>
    </source>
</evidence>
<evidence type="ECO:0000256" key="5">
    <source>
        <dbReference type="ARBA" id="ARBA00023004"/>
    </source>
</evidence>
<reference evidence="8" key="1">
    <citation type="journal article" date="2014" name="Int. J. Syst. Evol. Microbiol.">
        <title>Complete genome sequence of Corynebacterium casei LMG S-19264T (=DSM 44701T), isolated from a smear-ripened cheese.</title>
        <authorList>
            <consortium name="US DOE Joint Genome Institute (JGI-PGF)"/>
            <person name="Walter F."/>
            <person name="Albersmeier A."/>
            <person name="Kalinowski J."/>
            <person name="Ruckert C."/>
        </authorList>
    </citation>
    <scope>NUCLEOTIDE SEQUENCE</scope>
    <source>
        <strain evidence="8">CGMCC 1.15095</strain>
    </source>
</reference>
<keyword evidence="3" id="KW-0479">Metal-binding</keyword>
<dbReference type="Gene3D" id="2.102.10.10">
    <property type="entry name" value="Rieske [2Fe-2S] iron-sulphur domain"/>
    <property type="match status" value="1"/>
</dbReference>
<comment type="cofactor">
    <cofactor evidence="1">
        <name>Fe cation</name>
        <dbReference type="ChEBI" id="CHEBI:24875"/>
    </cofactor>
</comment>
<dbReference type="PRINTS" id="PR00090">
    <property type="entry name" value="RNGDIOXGNASE"/>
</dbReference>
<accession>A0A916TPB3</accession>
<gene>
    <name evidence="8" type="ORF">GCM10011494_04380</name>
</gene>
<dbReference type="Pfam" id="PF00355">
    <property type="entry name" value="Rieske"/>
    <property type="match status" value="1"/>
</dbReference>
<dbReference type="InterPro" id="IPR036922">
    <property type="entry name" value="Rieske_2Fe-2S_sf"/>
</dbReference>
<evidence type="ECO:0000313" key="9">
    <source>
        <dbReference type="Proteomes" id="UP000608154"/>
    </source>
</evidence>
<dbReference type="GO" id="GO:0051537">
    <property type="term" value="F:2 iron, 2 sulfur cluster binding"/>
    <property type="evidence" value="ECO:0007669"/>
    <property type="project" value="UniProtKB-KW"/>
</dbReference>
<dbReference type="Proteomes" id="UP000608154">
    <property type="component" value="Unassembled WGS sequence"/>
</dbReference>
<feature type="domain" description="Rieske" evidence="7">
    <location>
        <begin position="41"/>
        <end position="171"/>
    </location>
</feature>
<reference evidence="8" key="2">
    <citation type="submission" date="2020-09" db="EMBL/GenBank/DDBJ databases">
        <authorList>
            <person name="Sun Q."/>
            <person name="Zhou Y."/>
        </authorList>
    </citation>
    <scope>NUCLEOTIDE SEQUENCE</scope>
    <source>
        <strain evidence="8">CGMCC 1.15095</strain>
    </source>
</reference>
<comment type="caution">
    <text evidence="8">The sequence shown here is derived from an EMBL/GenBank/DDBJ whole genome shotgun (WGS) entry which is preliminary data.</text>
</comment>
<dbReference type="AlphaFoldDB" id="A0A916TPB3"/>
<dbReference type="RefSeq" id="WP_188767892.1">
    <property type="nucleotide sequence ID" value="NZ_BMHK01000002.1"/>
</dbReference>
<dbReference type="SUPFAM" id="SSF55961">
    <property type="entry name" value="Bet v1-like"/>
    <property type="match status" value="1"/>
</dbReference>
<evidence type="ECO:0000256" key="4">
    <source>
        <dbReference type="ARBA" id="ARBA00023002"/>
    </source>
</evidence>
<dbReference type="InterPro" id="IPR017941">
    <property type="entry name" value="Rieske_2Fe-2S"/>
</dbReference>
<dbReference type="PANTHER" id="PTHR43756:SF5">
    <property type="entry name" value="CHOLINE MONOOXYGENASE, CHLOROPLASTIC"/>
    <property type="match status" value="1"/>
</dbReference>
<dbReference type="Gene3D" id="3.90.380.10">
    <property type="entry name" value="Naphthalene 1,2-dioxygenase Alpha Subunit, Chain A, domain 1"/>
    <property type="match status" value="1"/>
</dbReference>
<evidence type="ECO:0000256" key="2">
    <source>
        <dbReference type="ARBA" id="ARBA00022714"/>
    </source>
</evidence>
<dbReference type="PROSITE" id="PS51296">
    <property type="entry name" value="RIESKE"/>
    <property type="match status" value="1"/>
</dbReference>
<organism evidence="8 9">
    <name type="scientific">Novosphingobium endophyticum</name>
    <dbReference type="NCBI Taxonomy" id="1955250"/>
    <lineage>
        <taxon>Bacteria</taxon>
        <taxon>Pseudomonadati</taxon>
        <taxon>Pseudomonadota</taxon>
        <taxon>Alphaproteobacteria</taxon>
        <taxon>Sphingomonadales</taxon>
        <taxon>Sphingomonadaceae</taxon>
        <taxon>Novosphingobium</taxon>
    </lineage>
</organism>
<keyword evidence="6" id="KW-0411">Iron-sulfur</keyword>
<name>A0A916TPB3_9SPHN</name>
<dbReference type="InterPro" id="IPR001663">
    <property type="entry name" value="Rng_hydr_dOase-A"/>
</dbReference>
<evidence type="ECO:0000256" key="1">
    <source>
        <dbReference type="ARBA" id="ARBA00001962"/>
    </source>
</evidence>
<dbReference type="CDD" id="cd03469">
    <property type="entry name" value="Rieske_RO_Alpha_N"/>
    <property type="match status" value="1"/>
</dbReference>
<dbReference type="PANTHER" id="PTHR43756">
    <property type="entry name" value="CHOLINE MONOOXYGENASE, CHLOROPLASTIC"/>
    <property type="match status" value="1"/>
</dbReference>
<keyword evidence="2" id="KW-0001">2Fe-2S</keyword>
<dbReference type="GO" id="GO:0005506">
    <property type="term" value="F:iron ion binding"/>
    <property type="evidence" value="ECO:0007669"/>
    <property type="project" value="InterPro"/>
</dbReference>
<evidence type="ECO:0000256" key="6">
    <source>
        <dbReference type="ARBA" id="ARBA00023014"/>
    </source>
</evidence>
<dbReference type="EMBL" id="BMHK01000002">
    <property type="protein sequence ID" value="GGB89174.1"/>
    <property type="molecule type" value="Genomic_DNA"/>
</dbReference>
<keyword evidence="5" id="KW-0408">Iron</keyword>
<keyword evidence="4" id="KW-0560">Oxidoreductase</keyword>